<sequence>MEKGQGVFTINEIARAAGVSRSTVSRVLTKHPNVKPSTRKLVEEVIQKLDYHPSPIAQGKVAPFVKTIFFPLLSYSQVSLSRHSFQA</sequence>
<name>A0A1V4ETR5_9BACL</name>
<evidence type="ECO:0000256" key="3">
    <source>
        <dbReference type="ARBA" id="ARBA00023163"/>
    </source>
</evidence>
<dbReference type="GO" id="GO:0003700">
    <property type="term" value="F:DNA-binding transcription factor activity"/>
    <property type="evidence" value="ECO:0007669"/>
    <property type="project" value="TreeGrafter"/>
</dbReference>
<dbReference type="PANTHER" id="PTHR30146:SF109">
    <property type="entry name" value="HTH-TYPE TRANSCRIPTIONAL REGULATOR GALS"/>
    <property type="match status" value="1"/>
</dbReference>
<dbReference type="GO" id="GO:0000976">
    <property type="term" value="F:transcription cis-regulatory region binding"/>
    <property type="evidence" value="ECO:0007669"/>
    <property type="project" value="TreeGrafter"/>
</dbReference>
<reference evidence="5 6" key="1">
    <citation type="submission" date="2017-02" db="EMBL/GenBank/DDBJ databases">
        <title>Draft genome of Acidibacillus ferrooxidans Huett2.</title>
        <authorList>
            <person name="Schopf S."/>
        </authorList>
    </citation>
    <scope>NUCLEOTIDE SEQUENCE [LARGE SCALE GENOMIC DNA]</scope>
    <source>
        <strain evidence="5 6">Huett2</strain>
    </source>
</reference>
<organism evidence="5 6">
    <name type="scientific">Ferroacidibacillus organovorans</name>
    <dbReference type="NCBI Taxonomy" id="1765683"/>
    <lineage>
        <taxon>Bacteria</taxon>
        <taxon>Bacillati</taxon>
        <taxon>Bacillota</taxon>
        <taxon>Bacilli</taxon>
        <taxon>Bacillales</taxon>
        <taxon>Alicyclobacillaceae</taxon>
        <taxon>Ferroacidibacillus</taxon>
    </lineage>
</organism>
<evidence type="ECO:0000256" key="1">
    <source>
        <dbReference type="ARBA" id="ARBA00023015"/>
    </source>
</evidence>
<dbReference type="PROSITE" id="PS00356">
    <property type="entry name" value="HTH_LACI_1"/>
    <property type="match status" value="1"/>
</dbReference>
<dbReference type="InterPro" id="IPR010982">
    <property type="entry name" value="Lambda_DNA-bd_dom_sf"/>
</dbReference>
<dbReference type="Proteomes" id="UP000190229">
    <property type="component" value="Unassembled WGS sequence"/>
</dbReference>
<keyword evidence="3" id="KW-0804">Transcription</keyword>
<keyword evidence="1" id="KW-0805">Transcription regulation</keyword>
<feature type="domain" description="HTH lacI-type" evidence="4">
    <location>
        <begin position="8"/>
        <end position="62"/>
    </location>
</feature>
<dbReference type="SMART" id="SM00354">
    <property type="entry name" value="HTH_LACI"/>
    <property type="match status" value="1"/>
</dbReference>
<comment type="caution">
    <text evidence="5">The sequence shown here is derived from an EMBL/GenBank/DDBJ whole genome shotgun (WGS) entry which is preliminary data.</text>
</comment>
<dbReference type="PANTHER" id="PTHR30146">
    <property type="entry name" value="LACI-RELATED TRANSCRIPTIONAL REPRESSOR"/>
    <property type="match status" value="1"/>
</dbReference>
<evidence type="ECO:0000313" key="6">
    <source>
        <dbReference type="Proteomes" id="UP000190229"/>
    </source>
</evidence>
<dbReference type="AlphaFoldDB" id="A0A1V4ETR5"/>
<proteinExistence type="predicted"/>
<dbReference type="Pfam" id="PF00356">
    <property type="entry name" value="LacI"/>
    <property type="match status" value="1"/>
</dbReference>
<dbReference type="PROSITE" id="PS50932">
    <property type="entry name" value="HTH_LACI_2"/>
    <property type="match status" value="1"/>
</dbReference>
<dbReference type="PRINTS" id="PR00036">
    <property type="entry name" value="HTHLACI"/>
</dbReference>
<evidence type="ECO:0000256" key="2">
    <source>
        <dbReference type="ARBA" id="ARBA00023125"/>
    </source>
</evidence>
<evidence type="ECO:0000259" key="4">
    <source>
        <dbReference type="PROSITE" id="PS50932"/>
    </source>
</evidence>
<dbReference type="EMBL" id="MWPS01000022">
    <property type="protein sequence ID" value="OPG16048.1"/>
    <property type="molecule type" value="Genomic_DNA"/>
</dbReference>
<gene>
    <name evidence="5" type="ORF">B2M26_08345</name>
</gene>
<evidence type="ECO:0000313" key="5">
    <source>
        <dbReference type="EMBL" id="OPG16048.1"/>
    </source>
</evidence>
<dbReference type="SUPFAM" id="SSF47413">
    <property type="entry name" value="lambda repressor-like DNA-binding domains"/>
    <property type="match status" value="1"/>
</dbReference>
<keyword evidence="6" id="KW-1185">Reference proteome</keyword>
<dbReference type="CDD" id="cd01392">
    <property type="entry name" value="HTH_LacI"/>
    <property type="match status" value="1"/>
</dbReference>
<dbReference type="InterPro" id="IPR000843">
    <property type="entry name" value="HTH_LacI"/>
</dbReference>
<accession>A0A1V4ETR5</accession>
<keyword evidence="2" id="KW-0238">DNA-binding</keyword>
<protein>
    <recommendedName>
        <fullName evidence="4">HTH lacI-type domain-containing protein</fullName>
    </recommendedName>
</protein>
<dbReference type="Gene3D" id="1.10.260.40">
    <property type="entry name" value="lambda repressor-like DNA-binding domains"/>
    <property type="match status" value="1"/>
</dbReference>
<dbReference type="RefSeq" id="WP_079290616.1">
    <property type="nucleotide sequence ID" value="NZ_MWPS01000022.1"/>
</dbReference>